<sequence>MNWLNLKNKPGRIFVKFNGLKKNIINPEFYICCGSRQRNYFQRFCQDWQVWHDNEETYSSGLFFLRSARLLWQERKGIGAPWKVNRLILQCSIETRLWTEEETELVRTEKIVKTEKTIRKMEQERDLTQKQLTHLQRERTQRQKLNNPFPGRPSQPLYQGKSNIIVGVSFGLDKPATVAVVDAANNKVLAYRSTKQLLGKNYNLLNRQRQQQQRLSHERHKAQKQFALNDFGESELGQYVDRLLAKEIIAIAKTYKAGSIVIPKLRDMREQISSEIQSRAEKKCPGYKEAQQKYAKEYRMSIHRWSYGRLIESIKSQAAKAGISTEIGTHQIRGSPEEKARDLAVFAYQERRAALV</sequence>
<name>A0ABR8H0S7_9CYAN</name>
<evidence type="ECO:0000313" key="3">
    <source>
        <dbReference type="Proteomes" id="UP000660380"/>
    </source>
</evidence>
<dbReference type="InterPro" id="IPR049868">
    <property type="entry name" value="V_Cas12k"/>
</dbReference>
<evidence type="ECO:0000256" key="1">
    <source>
        <dbReference type="SAM" id="Coils"/>
    </source>
</evidence>
<dbReference type="EMBL" id="JACJTA010000123">
    <property type="protein sequence ID" value="MBD2609038.1"/>
    <property type="molecule type" value="Genomic_DNA"/>
</dbReference>
<dbReference type="NCBIfam" id="NF038191">
    <property type="entry name" value="V_Cas12k"/>
    <property type="match status" value="1"/>
</dbReference>
<protein>
    <submittedName>
        <fullName evidence="2">IS200/IS605 family element transposase accessory protein TnpB</fullName>
    </submittedName>
</protein>
<evidence type="ECO:0000313" key="2">
    <source>
        <dbReference type="EMBL" id="MBD2609038.1"/>
    </source>
</evidence>
<gene>
    <name evidence="2" type="ORF">H6G81_32095</name>
</gene>
<accession>A0ABR8H0S7</accession>
<feature type="coiled-coil region" evidence="1">
    <location>
        <begin position="111"/>
        <end position="138"/>
    </location>
</feature>
<keyword evidence="1" id="KW-0175">Coiled coil</keyword>
<proteinExistence type="predicted"/>
<dbReference type="RefSeq" id="WP_051503183.1">
    <property type="nucleotide sequence ID" value="NZ_JACJTA010000123.1"/>
</dbReference>
<dbReference type="Proteomes" id="UP000660380">
    <property type="component" value="Unassembled WGS sequence"/>
</dbReference>
<organism evidence="2 3">
    <name type="scientific">Scytonema hofmannii FACHB-248</name>
    <dbReference type="NCBI Taxonomy" id="1842502"/>
    <lineage>
        <taxon>Bacteria</taxon>
        <taxon>Bacillati</taxon>
        <taxon>Cyanobacteriota</taxon>
        <taxon>Cyanophyceae</taxon>
        <taxon>Nostocales</taxon>
        <taxon>Scytonemataceae</taxon>
        <taxon>Scytonema</taxon>
    </lineage>
</organism>
<keyword evidence="3" id="KW-1185">Reference proteome</keyword>
<reference evidence="2 3" key="1">
    <citation type="journal article" date="2020" name="ISME J.">
        <title>Comparative genomics reveals insights into cyanobacterial evolution and habitat adaptation.</title>
        <authorList>
            <person name="Chen M.Y."/>
            <person name="Teng W.K."/>
            <person name="Zhao L."/>
            <person name="Hu C.X."/>
            <person name="Zhou Y.K."/>
            <person name="Han B.P."/>
            <person name="Song L.R."/>
            <person name="Shu W.S."/>
        </authorList>
    </citation>
    <scope>NUCLEOTIDE SEQUENCE [LARGE SCALE GENOMIC DNA]</scope>
    <source>
        <strain evidence="2 3">FACHB-248</strain>
    </source>
</reference>
<comment type="caution">
    <text evidence="2">The sequence shown here is derived from an EMBL/GenBank/DDBJ whole genome shotgun (WGS) entry which is preliminary data.</text>
</comment>